<dbReference type="PROSITE" id="PS01039">
    <property type="entry name" value="SBP_BACTERIAL_3"/>
    <property type="match status" value="1"/>
</dbReference>
<evidence type="ECO:0000256" key="3">
    <source>
        <dbReference type="ARBA" id="ARBA00022729"/>
    </source>
</evidence>
<comment type="subcellular location">
    <subcellularLocation>
        <location evidence="1">Cell envelope</location>
    </subcellularLocation>
</comment>
<evidence type="ECO:0000259" key="6">
    <source>
        <dbReference type="SMART" id="SM00062"/>
    </source>
</evidence>
<accession>A0A133PQR9</accession>
<organism evidence="7">
    <name type="scientific">Peptoniphilus harei</name>
    <dbReference type="NCBI Taxonomy" id="54005"/>
    <lineage>
        <taxon>Bacteria</taxon>
        <taxon>Bacillati</taxon>
        <taxon>Bacillota</taxon>
        <taxon>Tissierellia</taxon>
        <taxon>Tissierellales</taxon>
        <taxon>Peptoniphilaceae</taxon>
        <taxon>Peptoniphilus</taxon>
    </lineage>
</organism>
<dbReference type="InterPro" id="IPR001638">
    <property type="entry name" value="Solute-binding_3/MltF_N"/>
</dbReference>
<dbReference type="SUPFAM" id="SSF53850">
    <property type="entry name" value="Periplasmic binding protein-like II"/>
    <property type="match status" value="1"/>
</dbReference>
<evidence type="ECO:0000256" key="2">
    <source>
        <dbReference type="ARBA" id="ARBA00010333"/>
    </source>
</evidence>
<dbReference type="Gene3D" id="3.40.190.10">
    <property type="entry name" value="Periplasmic binding protein-like II"/>
    <property type="match status" value="2"/>
</dbReference>
<dbReference type="Pfam" id="PF00497">
    <property type="entry name" value="SBP_bac_3"/>
    <property type="match status" value="1"/>
</dbReference>
<name>A0A133PQR9_9FIRM</name>
<dbReference type="RefSeq" id="WP_060799825.1">
    <property type="nucleotide sequence ID" value="NZ_KQ957096.1"/>
</dbReference>
<dbReference type="InterPro" id="IPR018313">
    <property type="entry name" value="SBP_3_CS"/>
</dbReference>
<dbReference type="PANTHER" id="PTHR35936">
    <property type="entry name" value="MEMBRANE-BOUND LYTIC MUREIN TRANSGLYCOSYLASE F"/>
    <property type="match status" value="1"/>
</dbReference>
<proteinExistence type="inferred from homology"/>
<dbReference type="AlphaFoldDB" id="A0A133PQR9"/>
<dbReference type="CDD" id="cd13627">
    <property type="entry name" value="PBP2_AA_binding_like_2"/>
    <property type="match status" value="1"/>
</dbReference>
<dbReference type="SMART" id="SM00062">
    <property type="entry name" value="PBPb"/>
    <property type="match status" value="1"/>
</dbReference>
<dbReference type="PANTHER" id="PTHR35936:SF17">
    <property type="entry name" value="ARGININE-BINDING EXTRACELLULAR PROTEIN ARTP"/>
    <property type="match status" value="1"/>
</dbReference>
<reference evidence="7 8" key="1">
    <citation type="submission" date="2016-01" db="EMBL/GenBank/DDBJ databases">
        <authorList>
            <person name="Oliw E.H."/>
        </authorList>
    </citation>
    <scope>NUCLEOTIDE SEQUENCE [LARGE SCALE GENOMIC DNA]</scope>
    <source>
        <strain evidence="7 8">CMW7756A</strain>
    </source>
</reference>
<sequence length="284" mass="30501">MNLRRNARRLLLVGAIAGTMLLTACNPKGDGGSAAAPADSDTLRVGMECDYAPFNWTQTGEEHGYKISAGGYAGGYDVEIAKKIAESMNKKLEIVKTEWNGLTPAITSGKIDLIIAGMSPTAERKETLDFSDTYYTSDLVIVVKKDSPYVNAKSINDFKGANITGQLNTFHYDVIDQMEGVNKSTALETFPAMIVALRSGKIDGYVSERPGALSAVAANDDLTFVEFSEGNGFKTSVEDTSIAVGVKKGNTELLDKVNAALSKIPEDERQKIMEEAVANQPLGE</sequence>
<feature type="chain" id="PRO_5039714781" evidence="5">
    <location>
        <begin position="25"/>
        <end position="284"/>
    </location>
</feature>
<evidence type="ECO:0000256" key="5">
    <source>
        <dbReference type="SAM" id="SignalP"/>
    </source>
</evidence>
<gene>
    <name evidence="7" type="ORF">HMPREF3229_00584</name>
</gene>
<feature type="domain" description="Solute-binding protein family 3/N-terminal" evidence="6">
    <location>
        <begin position="42"/>
        <end position="280"/>
    </location>
</feature>
<evidence type="ECO:0000313" key="7">
    <source>
        <dbReference type="EMBL" id="KXA30986.1"/>
    </source>
</evidence>
<comment type="similarity">
    <text evidence="2 4">Belongs to the bacterial solute-binding protein 3 family.</text>
</comment>
<dbReference type="GO" id="GO:0030313">
    <property type="term" value="C:cell envelope"/>
    <property type="evidence" value="ECO:0007669"/>
    <property type="project" value="UniProtKB-SubCell"/>
</dbReference>
<dbReference type="PROSITE" id="PS51257">
    <property type="entry name" value="PROKAR_LIPOPROTEIN"/>
    <property type="match status" value="1"/>
</dbReference>
<evidence type="ECO:0000256" key="4">
    <source>
        <dbReference type="RuleBase" id="RU003744"/>
    </source>
</evidence>
<protein>
    <submittedName>
        <fullName evidence="7">ABC transporter, substrate-binding protein, family 3</fullName>
    </submittedName>
</protein>
<feature type="signal peptide" evidence="5">
    <location>
        <begin position="1"/>
        <end position="24"/>
    </location>
</feature>
<keyword evidence="3 5" id="KW-0732">Signal</keyword>
<comment type="caution">
    <text evidence="7">The sequence shown here is derived from an EMBL/GenBank/DDBJ whole genome shotgun (WGS) entry which is preliminary data.</text>
</comment>
<dbReference type="PATRIC" id="fig|54005.3.peg.576"/>
<dbReference type="Proteomes" id="UP000070174">
    <property type="component" value="Unassembled WGS sequence"/>
</dbReference>
<dbReference type="EMBL" id="LRQE01000021">
    <property type="protein sequence ID" value="KXA30986.1"/>
    <property type="molecule type" value="Genomic_DNA"/>
</dbReference>
<evidence type="ECO:0000313" key="8">
    <source>
        <dbReference type="Proteomes" id="UP000070174"/>
    </source>
</evidence>
<evidence type="ECO:0000256" key="1">
    <source>
        <dbReference type="ARBA" id="ARBA00004196"/>
    </source>
</evidence>